<keyword evidence="1" id="KW-0812">Transmembrane</keyword>
<evidence type="ECO:0000313" key="3">
    <source>
        <dbReference type="Proteomes" id="UP000443353"/>
    </source>
</evidence>
<feature type="transmembrane region" description="Helical" evidence="1">
    <location>
        <begin position="162"/>
        <end position="181"/>
    </location>
</feature>
<feature type="transmembrane region" description="Helical" evidence="1">
    <location>
        <begin position="118"/>
        <end position="138"/>
    </location>
</feature>
<feature type="transmembrane region" description="Helical" evidence="1">
    <location>
        <begin position="236"/>
        <end position="258"/>
    </location>
</feature>
<feature type="transmembrane region" description="Helical" evidence="1">
    <location>
        <begin position="264"/>
        <end position="286"/>
    </location>
</feature>
<protein>
    <submittedName>
        <fullName evidence="2">DUF898 family protein</fullName>
    </submittedName>
</protein>
<dbReference type="Pfam" id="PF05987">
    <property type="entry name" value="DUF898"/>
    <property type="match status" value="1"/>
</dbReference>
<proteinExistence type="predicted"/>
<keyword evidence="1" id="KW-0472">Membrane</keyword>
<evidence type="ECO:0000256" key="1">
    <source>
        <dbReference type="SAM" id="Phobius"/>
    </source>
</evidence>
<gene>
    <name evidence="2" type="ORF">GPY61_25320</name>
</gene>
<dbReference type="Proteomes" id="UP000443353">
    <property type="component" value="Unassembled WGS sequence"/>
</dbReference>
<reference evidence="2 3" key="1">
    <citation type="submission" date="2019-12" db="EMBL/GenBank/DDBJ databases">
        <authorList>
            <person name="Li C."/>
            <person name="Zhao J."/>
        </authorList>
    </citation>
    <scope>NUCLEOTIDE SEQUENCE [LARGE SCALE GENOMIC DNA]</scope>
    <source>
        <strain evidence="2 3">NEAU-DD11</strain>
    </source>
</reference>
<evidence type="ECO:0000313" key="2">
    <source>
        <dbReference type="EMBL" id="MVW63248.1"/>
    </source>
</evidence>
<feature type="transmembrane region" description="Helical" evidence="1">
    <location>
        <begin position="45"/>
        <end position="66"/>
    </location>
</feature>
<dbReference type="EMBL" id="WSES01000008">
    <property type="protein sequence ID" value="MVW63248.1"/>
    <property type="molecule type" value="Genomic_DNA"/>
</dbReference>
<sequence length="390" mass="42530">MGNYGYTGDLSSMSRKSAMHAPDDRPFDAPTSHGLSFSGSGAEYFRIWIVNLMLTVATLGIYSAWAKTRRLQYFYRNTQLAGAGFDFRGDPKAILRGRILAVALLAAYHYAFGFSLKVGVVTVALLLAGLPFMMRSALRFRLSNTVYRGLPFGFAGGIKEAYIVYFVPVAIFVLPGALVALMPGNPGVGAIFLLYLCWPLMHGAMKAYQHKHLMAGDQHAAFGLDTADLAKPYVRAFLIGLGVMVVVGLSIGLSVYLARGQKSAAPFAAFLPAILAIVLAYLYMLLMGPYILVRMNNLAWSATSFPGIRITCAMRTWPYLRLQTVNVLLTLLTFGLFRPFAVVRTWKYRVAHLSVDAPDGFEQAVLAARRPPAAAAGDGIADFLGVDLSW</sequence>
<feature type="transmembrane region" description="Helical" evidence="1">
    <location>
        <begin position="323"/>
        <end position="343"/>
    </location>
</feature>
<comment type="caution">
    <text evidence="2">The sequence shown here is derived from an EMBL/GenBank/DDBJ whole genome shotgun (WGS) entry which is preliminary data.</text>
</comment>
<feature type="transmembrane region" description="Helical" evidence="1">
    <location>
        <begin position="187"/>
        <end position="205"/>
    </location>
</feature>
<organism evidence="2 3">
    <name type="scientific">Massilia cellulosiltytica</name>
    <dbReference type="NCBI Taxonomy" id="2683234"/>
    <lineage>
        <taxon>Bacteria</taxon>
        <taxon>Pseudomonadati</taxon>
        <taxon>Pseudomonadota</taxon>
        <taxon>Betaproteobacteria</taxon>
        <taxon>Burkholderiales</taxon>
        <taxon>Oxalobacteraceae</taxon>
        <taxon>Telluria group</taxon>
        <taxon>Massilia</taxon>
    </lineage>
</organism>
<dbReference type="InterPro" id="IPR010295">
    <property type="entry name" value="DUF898"/>
</dbReference>
<dbReference type="AlphaFoldDB" id="A0A7X3G421"/>
<accession>A0A7X3G421</accession>
<keyword evidence="3" id="KW-1185">Reference proteome</keyword>
<name>A0A7X3G421_9BURK</name>
<keyword evidence="1" id="KW-1133">Transmembrane helix</keyword>